<evidence type="ECO:0000256" key="2">
    <source>
        <dbReference type="SAM" id="MobiDB-lite"/>
    </source>
</evidence>
<name>A0A7D9GZ28_DEKBR</name>
<gene>
    <name evidence="3" type="ORF">DEBR0S2_12574G</name>
</gene>
<evidence type="ECO:0000313" key="4">
    <source>
        <dbReference type="Proteomes" id="UP000478008"/>
    </source>
</evidence>
<dbReference type="EMBL" id="CABFWN010000002">
    <property type="protein sequence ID" value="VUG17643.1"/>
    <property type="molecule type" value="Genomic_DNA"/>
</dbReference>
<reference evidence="3 4" key="1">
    <citation type="submission" date="2019-07" db="EMBL/GenBank/DDBJ databases">
        <authorList>
            <person name="Friedrich A."/>
            <person name="Schacherer J."/>
        </authorList>
    </citation>
    <scope>NUCLEOTIDE SEQUENCE [LARGE SCALE GENOMIC DNA]</scope>
</reference>
<protein>
    <submittedName>
        <fullName evidence="3">DEBR0S2_12574g1_1</fullName>
    </submittedName>
</protein>
<proteinExistence type="predicted"/>
<accession>A0A7D9GZ28</accession>
<feature type="compositionally biased region" description="Polar residues" evidence="2">
    <location>
        <begin position="178"/>
        <end position="187"/>
    </location>
</feature>
<feature type="coiled-coil region" evidence="1">
    <location>
        <begin position="647"/>
        <end position="674"/>
    </location>
</feature>
<dbReference type="Proteomes" id="UP000478008">
    <property type="component" value="Unassembled WGS sequence"/>
</dbReference>
<evidence type="ECO:0000313" key="3">
    <source>
        <dbReference type="EMBL" id="VUG17643.1"/>
    </source>
</evidence>
<dbReference type="AlphaFoldDB" id="A0A7D9GZ28"/>
<organism evidence="3 4">
    <name type="scientific">Dekkera bruxellensis</name>
    <name type="common">Brettanomyces custersii</name>
    <dbReference type="NCBI Taxonomy" id="5007"/>
    <lineage>
        <taxon>Eukaryota</taxon>
        <taxon>Fungi</taxon>
        <taxon>Dikarya</taxon>
        <taxon>Ascomycota</taxon>
        <taxon>Saccharomycotina</taxon>
        <taxon>Pichiomycetes</taxon>
        <taxon>Pichiales</taxon>
        <taxon>Pichiaceae</taxon>
        <taxon>Brettanomyces</taxon>
    </lineage>
</organism>
<feature type="region of interest" description="Disordered" evidence="2">
    <location>
        <begin position="135"/>
        <end position="219"/>
    </location>
</feature>
<sequence>MDSGSNPYNEELILKSYGLLDSSTIEQLGSTLGRECSTKTTKKVPPRLTGIRHSAHNSLEDSLMPMPKGGFHERAIATINASRKPSEKALRNRSHYFQATSSMKDKPHFPLKIKSTKLNGYTRKKFAELRSKFKTSGPIQTHPMPEIHVIRPNKPHSSLPNVIPESDMSKSPERSITDNETLQTPAVNSRFLFNESSQTNSVPPYIGPNQEKPKRRHQTTKDGDACIFCGLPLYDTLSIEGKEQVIDLSCEHQVHEQCLLLEMELKNMSLQDSTDTSLSSSPIDEAVMRNNSYPKCPKCNNGTIAVPRDSEIKDRLGVQILLYPKTNLLQKLLGKSTGAKVDYSPIQVAGDGISSMVASSVNSLSSNSSPSSNTSFKLDSKLPEEILPVPPDWVLMYDVEDLRKKFITELNTMVEDQDVNSLNEDLILTRSLLDSFGSLRLFDKISFRFENQRNFLQWYCYFFKHMLVFLEPGKALFALVPITPLIRIKAVSDSELSISGGQRNSLSVNLKSDYPGLISKWRNALENNKASFGLDLLTSTVSEDEFKPILEKMKTDEVPTTIPLRNSPKINKNIYEYTFSAINNDDTPDNIVVLINEMDMRTKKSFISIVNIFRCFDILNINTAAIFSSIDLPTWDSMCENVVHFGKKDFEDNAAQLKAKILKMQTNLKAMDSNRKNEDKRTIMNLVESAIDKWKIGKTMLVILSDSALDNFKSAGIQSVLIEINTKEACNDSGSEIVNILNWEDIMEVLCEKCHLDFDNVCLSDDSTKDDELDAN</sequence>
<keyword evidence="1" id="KW-0175">Coiled coil</keyword>
<evidence type="ECO:0000256" key="1">
    <source>
        <dbReference type="SAM" id="Coils"/>
    </source>
</evidence>
<feature type="compositionally biased region" description="Basic and acidic residues" evidence="2">
    <location>
        <begin position="167"/>
        <end position="177"/>
    </location>
</feature>
<keyword evidence="4" id="KW-1185">Reference proteome</keyword>